<gene>
    <name evidence="7" type="ORF">ADL15_36490</name>
</gene>
<dbReference type="InterPro" id="IPR015424">
    <property type="entry name" value="PyrdxlP-dep_Trfase"/>
</dbReference>
<dbReference type="SUPFAM" id="SSF46785">
    <property type="entry name" value="Winged helix' DNA-binding domain"/>
    <property type="match status" value="1"/>
</dbReference>
<keyword evidence="2" id="KW-0663">Pyridoxal phosphate</keyword>
<dbReference type="InterPro" id="IPR036390">
    <property type="entry name" value="WH_DNA-bd_sf"/>
</dbReference>
<keyword evidence="8" id="KW-1185">Reference proteome</keyword>
<evidence type="ECO:0000256" key="5">
    <source>
        <dbReference type="ARBA" id="ARBA00023163"/>
    </source>
</evidence>
<evidence type="ECO:0000256" key="2">
    <source>
        <dbReference type="ARBA" id="ARBA00022898"/>
    </source>
</evidence>
<dbReference type="Proteomes" id="UP000053244">
    <property type="component" value="Unassembled WGS sequence"/>
</dbReference>
<accession>A0A101JHP1</accession>
<dbReference type="SMART" id="SM00345">
    <property type="entry name" value="HTH_GNTR"/>
    <property type="match status" value="1"/>
</dbReference>
<dbReference type="SUPFAM" id="SSF53383">
    <property type="entry name" value="PLP-dependent transferases"/>
    <property type="match status" value="1"/>
</dbReference>
<dbReference type="InterPro" id="IPR004839">
    <property type="entry name" value="Aminotransferase_I/II_large"/>
</dbReference>
<protein>
    <recommendedName>
        <fullName evidence="6">HTH gntR-type domain-containing protein</fullName>
    </recommendedName>
</protein>
<dbReference type="PROSITE" id="PS50949">
    <property type="entry name" value="HTH_GNTR"/>
    <property type="match status" value="1"/>
</dbReference>
<name>A0A101JHP1_9ACTN</name>
<comment type="similarity">
    <text evidence="1">In the C-terminal section; belongs to the class-I pyridoxal-phosphate-dependent aminotransferase family.</text>
</comment>
<organism evidence="7 8">
    <name type="scientific">Actinoplanes awajinensis subsp. mycoplanecinus</name>
    <dbReference type="NCBI Taxonomy" id="135947"/>
    <lineage>
        <taxon>Bacteria</taxon>
        <taxon>Bacillati</taxon>
        <taxon>Actinomycetota</taxon>
        <taxon>Actinomycetes</taxon>
        <taxon>Micromonosporales</taxon>
        <taxon>Micromonosporaceae</taxon>
        <taxon>Actinoplanes</taxon>
    </lineage>
</organism>
<evidence type="ECO:0000256" key="3">
    <source>
        <dbReference type="ARBA" id="ARBA00023015"/>
    </source>
</evidence>
<keyword evidence="5" id="KW-0804">Transcription</keyword>
<dbReference type="OrthoDB" id="4336542at2"/>
<evidence type="ECO:0000256" key="4">
    <source>
        <dbReference type="ARBA" id="ARBA00023125"/>
    </source>
</evidence>
<dbReference type="InterPro" id="IPR000524">
    <property type="entry name" value="Tscrpt_reg_HTH_GntR"/>
</dbReference>
<dbReference type="PRINTS" id="PR00035">
    <property type="entry name" value="HTHGNTR"/>
</dbReference>
<reference evidence="7 8" key="1">
    <citation type="submission" date="2015-10" db="EMBL/GenBank/DDBJ databases">
        <authorList>
            <person name="Gilbert D.G."/>
        </authorList>
    </citation>
    <scope>NUCLEOTIDE SEQUENCE [LARGE SCALE GENOMIC DNA]</scope>
    <source>
        <strain evidence="7 8">NRRL B-16712</strain>
    </source>
</reference>
<dbReference type="CDD" id="cd00609">
    <property type="entry name" value="AAT_like"/>
    <property type="match status" value="1"/>
</dbReference>
<evidence type="ECO:0000313" key="8">
    <source>
        <dbReference type="Proteomes" id="UP000053244"/>
    </source>
</evidence>
<dbReference type="Pfam" id="PF00155">
    <property type="entry name" value="Aminotran_1_2"/>
    <property type="match status" value="1"/>
</dbReference>
<keyword evidence="4" id="KW-0238">DNA-binding</keyword>
<dbReference type="GO" id="GO:0003677">
    <property type="term" value="F:DNA binding"/>
    <property type="evidence" value="ECO:0007669"/>
    <property type="project" value="UniProtKB-KW"/>
</dbReference>
<dbReference type="InterPro" id="IPR015421">
    <property type="entry name" value="PyrdxlP-dep_Trfase_major"/>
</dbReference>
<dbReference type="PANTHER" id="PTHR46577">
    <property type="entry name" value="HTH-TYPE TRANSCRIPTIONAL REGULATORY PROTEIN GABR"/>
    <property type="match status" value="1"/>
</dbReference>
<sequence length="437" mass="45359">MLIQGETAADIADSVRGLVQRGELAVGASLPPMRVLAAQLGVNRNTVAAAYALLAAAGIVDARGRAGTTILGLPQVGGEGEGAPDRGEAESAPLTVNLASGNPDPALLPDWSRSFAGYTHILYGEQPLHPRLHDWAERTLPPGPTPGQVTVTSGAVDALERLLAAHLMRGDAVALEDPGFFLSVGTLRVGGYRAVSLEVDPQGVTVDSLRDALAAGVRAVVCTMRAQNPTGASLSAERAEHLRALLAEHPDVLVVEDDHFSAIAVTPYRTVIPAGTARWAIVRSMSKFLGPDLRLAVLRADAGTTARLATRLGRPSWVSHLLQHIGAELLTSPAAQERLAEAAAVYPSRRALLVDALAAQGIAVFPAADGFNVWIPLPHDEHRVVTGLAQAGWAVRAGSAYGGAPSRPPAIRVTTATLTAGQAAGLATALHPLLKGK</sequence>
<dbReference type="Gene3D" id="1.10.10.10">
    <property type="entry name" value="Winged helix-like DNA-binding domain superfamily/Winged helix DNA-binding domain"/>
    <property type="match status" value="1"/>
</dbReference>
<comment type="caution">
    <text evidence="7">The sequence shown here is derived from an EMBL/GenBank/DDBJ whole genome shotgun (WGS) entry which is preliminary data.</text>
</comment>
<dbReference type="Pfam" id="PF00392">
    <property type="entry name" value="GntR"/>
    <property type="match status" value="1"/>
</dbReference>
<evidence type="ECO:0000256" key="1">
    <source>
        <dbReference type="ARBA" id="ARBA00005384"/>
    </source>
</evidence>
<dbReference type="InterPro" id="IPR036388">
    <property type="entry name" value="WH-like_DNA-bd_sf"/>
</dbReference>
<feature type="domain" description="HTH gntR-type" evidence="6">
    <location>
        <begin position="5"/>
        <end position="73"/>
    </location>
</feature>
<dbReference type="GO" id="GO:0003700">
    <property type="term" value="F:DNA-binding transcription factor activity"/>
    <property type="evidence" value="ECO:0007669"/>
    <property type="project" value="InterPro"/>
</dbReference>
<dbReference type="PANTHER" id="PTHR46577:SF1">
    <property type="entry name" value="HTH-TYPE TRANSCRIPTIONAL REGULATORY PROTEIN GABR"/>
    <property type="match status" value="1"/>
</dbReference>
<dbReference type="GO" id="GO:0030170">
    <property type="term" value="F:pyridoxal phosphate binding"/>
    <property type="evidence" value="ECO:0007669"/>
    <property type="project" value="InterPro"/>
</dbReference>
<proteinExistence type="inferred from homology"/>
<dbReference type="AlphaFoldDB" id="A0A101JHP1"/>
<dbReference type="EMBL" id="LLZH01000302">
    <property type="protein sequence ID" value="KUL27016.1"/>
    <property type="molecule type" value="Genomic_DNA"/>
</dbReference>
<keyword evidence="3" id="KW-0805">Transcription regulation</keyword>
<dbReference type="Gene3D" id="3.40.640.10">
    <property type="entry name" value="Type I PLP-dependent aspartate aminotransferase-like (Major domain)"/>
    <property type="match status" value="1"/>
</dbReference>
<dbReference type="RefSeq" id="WP_067701109.1">
    <property type="nucleotide sequence ID" value="NZ_LLZH01000302.1"/>
</dbReference>
<evidence type="ECO:0000313" key="7">
    <source>
        <dbReference type="EMBL" id="KUL27016.1"/>
    </source>
</evidence>
<evidence type="ECO:0000259" key="6">
    <source>
        <dbReference type="PROSITE" id="PS50949"/>
    </source>
</evidence>
<dbReference type="InterPro" id="IPR051446">
    <property type="entry name" value="HTH_trans_reg/aminotransferase"/>
</dbReference>